<feature type="compositionally biased region" description="Basic residues" evidence="1">
    <location>
        <begin position="1"/>
        <end position="10"/>
    </location>
</feature>
<name>A0A074JZF0_9RHOB</name>
<dbReference type="AlphaFoldDB" id="A0A074JZF0"/>
<organism evidence="2 3">
    <name type="scientific">Thioclava indica</name>
    <dbReference type="NCBI Taxonomy" id="1353528"/>
    <lineage>
        <taxon>Bacteria</taxon>
        <taxon>Pseudomonadati</taxon>
        <taxon>Pseudomonadota</taxon>
        <taxon>Alphaproteobacteria</taxon>
        <taxon>Rhodobacterales</taxon>
        <taxon>Paracoccaceae</taxon>
        <taxon>Thioclava</taxon>
    </lineage>
</organism>
<dbReference type="STRING" id="1353528.DT23_11120"/>
<dbReference type="EMBL" id="AUNB01000012">
    <property type="protein sequence ID" value="KEO60933.1"/>
    <property type="molecule type" value="Genomic_DNA"/>
</dbReference>
<keyword evidence="3" id="KW-1185">Reference proteome</keyword>
<feature type="region of interest" description="Disordered" evidence="1">
    <location>
        <begin position="34"/>
        <end position="53"/>
    </location>
</feature>
<comment type="caution">
    <text evidence="2">The sequence shown here is derived from an EMBL/GenBank/DDBJ whole genome shotgun (WGS) entry which is preliminary data.</text>
</comment>
<proteinExistence type="predicted"/>
<feature type="region of interest" description="Disordered" evidence="1">
    <location>
        <begin position="1"/>
        <end position="28"/>
    </location>
</feature>
<accession>A0A074JZF0</accession>
<sequence>MVSRRAHKSRPLQTVAAFNGTTPETRREKALDLPKIAPVPAPFARNKGHSGKR</sequence>
<evidence type="ECO:0000256" key="1">
    <source>
        <dbReference type="SAM" id="MobiDB-lite"/>
    </source>
</evidence>
<evidence type="ECO:0000313" key="3">
    <source>
        <dbReference type="Proteomes" id="UP000027471"/>
    </source>
</evidence>
<reference evidence="2 3" key="1">
    <citation type="journal article" date="2015" name="Antonie Van Leeuwenhoek">
        <title>Thioclava indica sp. nov., isolated from surface seawater of the Indian Ocean.</title>
        <authorList>
            <person name="Liu Y."/>
            <person name="Lai Q."/>
            <person name="Du J."/>
            <person name="Xu H."/>
            <person name="Jiang L."/>
            <person name="Shao Z."/>
        </authorList>
    </citation>
    <scope>NUCLEOTIDE SEQUENCE [LARGE SCALE GENOMIC DNA]</scope>
    <source>
        <strain evidence="2 3">DT23-4</strain>
    </source>
</reference>
<dbReference type="Proteomes" id="UP000027471">
    <property type="component" value="Unassembled WGS sequence"/>
</dbReference>
<protein>
    <submittedName>
        <fullName evidence="2">Uncharacterized protein</fullName>
    </submittedName>
</protein>
<evidence type="ECO:0000313" key="2">
    <source>
        <dbReference type="EMBL" id="KEO60933.1"/>
    </source>
</evidence>
<gene>
    <name evidence="2" type="ORF">DT23_11120</name>
</gene>